<keyword evidence="2" id="KW-1185">Reference proteome</keyword>
<gene>
    <name evidence="1" type="ORF">M407DRAFT_24270</name>
</gene>
<protein>
    <recommendedName>
        <fullName evidence="3">F-box domain-containing protein</fullName>
    </recommendedName>
</protein>
<dbReference type="Gene3D" id="3.80.10.10">
    <property type="entry name" value="Ribonuclease Inhibitor"/>
    <property type="match status" value="1"/>
</dbReference>
<evidence type="ECO:0000313" key="2">
    <source>
        <dbReference type="Proteomes" id="UP000054248"/>
    </source>
</evidence>
<sequence length="490" mass="55160">MSTVTTPTLTRCTSAPPPASFPAEIVLDCLEALVEQVCESNDFSQAYETLSSCAQVSRLWNAPAQRVLLSNVELVRRDHAMSLFNTLQRQGRGSSVRNLVVGVGKAELGQHMLDASTLSQLLYMCPNVRKLTLLHHDLPYISPCLIPEMPHLTDVTIAASGWKSSPRIEVDFLQALPRIRFLQLPCPEFARAFPKDIETLPAPFQLFGLSAQQYPTPISQWALQNSTNTLQCLTVAFLGDLPLLATKHPRLRSLRILTRLSSSSVSAAATSALNLGALPYLERLEIRDLSVKPPFLRTLPPSIQYLRIWSTDLARELAELLEERERTPESDFARNLKTVVWDWYCPKGGSQDARLALEMRNMLNRLRQVCEEAGIELRLYERTDGRRASQGKDMEYEVELRASCYRAFNLRPVPLFDSAAELTTKLPTRVVRDMHGLGIPLAAHFKSVSPFMDSTPGLWSPIFEDCFEGHGDWLERHLPALQKKNNRRSI</sequence>
<reference evidence="2" key="2">
    <citation type="submission" date="2015-01" db="EMBL/GenBank/DDBJ databases">
        <title>Evolutionary Origins and Diversification of the Mycorrhizal Mutualists.</title>
        <authorList>
            <consortium name="DOE Joint Genome Institute"/>
            <consortium name="Mycorrhizal Genomics Consortium"/>
            <person name="Kohler A."/>
            <person name="Kuo A."/>
            <person name="Nagy L.G."/>
            <person name="Floudas D."/>
            <person name="Copeland A."/>
            <person name="Barry K.W."/>
            <person name="Cichocki N."/>
            <person name="Veneault-Fourrey C."/>
            <person name="LaButti K."/>
            <person name="Lindquist E.A."/>
            <person name="Lipzen A."/>
            <person name="Lundell T."/>
            <person name="Morin E."/>
            <person name="Murat C."/>
            <person name="Riley R."/>
            <person name="Ohm R."/>
            <person name="Sun H."/>
            <person name="Tunlid A."/>
            <person name="Henrissat B."/>
            <person name="Grigoriev I.V."/>
            <person name="Hibbett D.S."/>
            <person name="Martin F."/>
        </authorList>
    </citation>
    <scope>NUCLEOTIDE SEQUENCE [LARGE SCALE GENOMIC DNA]</scope>
    <source>
        <strain evidence="2">MUT 4182</strain>
    </source>
</reference>
<dbReference type="SUPFAM" id="SSF52047">
    <property type="entry name" value="RNI-like"/>
    <property type="match status" value="1"/>
</dbReference>
<proteinExistence type="predicted"/>
<dbReference type="InterPro" id="IPR032675">
    <property type="entry name" value="LRR_dom_sf"/>
</dbReference>
<dbReference type="HOGENOM" id="CLU_556905_0_0_1"/>
<dbReference type="OrthoDB" id="2522283at2759"/>
<dbReference type="AlphaFoldDB" id="A0A0C3QI54"/>
<organism evidence="1 2">
    <name type="scientific">Tulasnella calospora MUT 4182</name>
    <dbReference type="NCBI Taxonomy" id="1051891"/>
    <lineage>
        <taxon>Eukaryota</taxon>
        <taxon>Fungi</taxon>
        <taxon>Dikarya</taxon>
        <taxon>Basidiomycota</taxon>
        <taxon>Agaricomycotina</taxon>
        <taxon>Agaricomycetes</taxon>
        <taxon>Cantharellales</taxon>
        <taxon>Tulasnellaceae</taxon>
        <taxon>Tulasnella</taxon>
    </lineage>
</organism>
<accession>A0A0C3QI54</accession>
<reference evidence="1 2" key="1">
    <citation type="submission" date="2014-04" db="EMBL/GenBank/DDBJ databases">
        <authorList>
            <consortium name="DOE Joint Genome Institute"/>
            <person name="Kuo A."/>
            <person name="Girlanda M."/>
            <person name="Perotto S."/>
            <person name="Kohler A."/>
            <person name="Nagy L.G."/>
            <person name="Floudas D."/>
            <person name="Copeland A."/>
            <person name="Barry K.W."/>
            <person name="Cichocki N."/>
            <person name="Veneault-Fourrey C."/>
            <person name="LaButti K."/>
            <person name="Lindquist E.A."/>
            <person name="Lipzen A."/>
            <person name="Lundell T."/>
            <person name="Morin E."/>
            <person name="Murat C."/>
            <person name="Sun H."/>
            <person name="Tunlid A."/>
            <person name="Henrissat B."/>
            <person name="Grigoriev I.V."/>
            <person name="Hibbett D.S."/>
            <person name="Martin F."/>
            <person name="Nordberg H.P."/>
            <person name="Cantor M.N."/>
            <person name="Hua S.X."/>
        </authorList>
    </citation>
    <scope>NUCLEOTIDE SEQUENCE [LARGE SCALE GENOMIC DNA]</scope>
    <source>
        <strain evidence="1 2">MUT 4182</strain>
    </source>
</reference>
<evidence type="ECO:0008006" key="3">
    <source>
        <dbReference type="Google" id="ProtNLM"/>
    </source>
</evidence>
<dbReference type="Proteomes" id="UP000054248">
    <property type="component" value="Unassembled WGS sequence"/>
</dbReference>
<evidence type="ECO:0000313" key="1">
    <source>
        <dbReference type="EMBL" id="KIO26421.1"/>
    </source>
</evidence>
<name>A0A0C3QI54_9AGAM</name>
<dbReference type="EMBL" id="KN823024">
    <property type="protein sequence ID" value="KIO26421.1"/>
    <property type="molecule type" value="Genomic_DNA"/>
</dbReference>